<reference evidence="10 11" key="1">
    <citation type="submission" date="2016-11" db="EMBL/GenBank/DDBJ databases">
        <title>Description of two novel members of the family Erysipelotrichaceae: Ileibacterium lipovorans gen. nov., sp. nov. and Dubosiella newyorkensis, gen. nov., sp. nov.</title>
        <authorList>
            <person name="Cox L.M."/>
            <person name="Sohn J."/>
            <person name="Tyrrell K.L."/>
            <person name="Citron D.M."/>
            <person name="Lawson P.A."/>
            <person name="Patel N.B."/>
            <person name="Iizumi T."/>
            <person name="Perez-Perez G.I."/>
            <person name="Goldstein E.J."/>
            <person name="Blaser M.J."/>
        </authorList>
    </citation>
    <scope>NUCLEOTIDE SEQUENCE [LARGE SCALE GENOMIC DNA]</scope>
    <source>
        <strain evidence="10 11">NYU-BL-A3</strain>
    </source>
</reference>
<dbReference type="SMART" id="SM00490">
    <property type="entry name" value="HELICc"/>
    <property type="match status" value="1"/>
</dbReference>
<keyword evidence="2" id="KW-0227">DNA damage</keyword>
<dbReference type="SUPFAM" id="SSF52540">
    <property type="entry name" value="P-loop containing nucleoside triphosphate hydrolases"/>
    <property type="match status" value="1"/>
</dbReference>
<keyword evidence="5" id="KW-0067">ATP-binding</keyword>
<dbReference type="Pfam" id="PF00271">
    <property type="entry name" value="Helicase_C"/>
    <property type="match status" value="1"/>
</dbReference>
<dbReference type="SMART" id="SM00487">
    <property type="entry name" value="DEXDc"/>
    <property type="match status" value="1"/>
</dbReference>
<keyword evidence="11" id="KW-1185">Reference proteome</keyword>
<evidence type="ECO:0000256" key="6">
    <source>
        <dbReference type="ARBA" id="ARBA00023125"/>
    </source>
</evidence>
<dbReference type="Pfam" id="PF19833">
    <property type="entry name" value="RecG_dom3_C"/>
    <property type="match status" value="1"/>
</dbReference>
<evidence type="ECO:0000256" key="4">
    <source>
        <dbReference type="ARBA" id="ARBA00022806"/>
    </source>
</evidence>
<keyword evidence="1" id="KW-0547">Nucleotide-binding</keyword>
<dbReference type="Proteomes" id="UP000186341">
    <property type="component" value="Unassembled WGS sequence"/>
</dbReference>
<keyword evidence="4" id="KW-0347">Helicase</keyword>
<dbReference type="InterPro" id="IPR001650">
    <property type="entry name" value="Helicase_C-like"/>
</dbReference>
<evidence type="ECO:0000313" key="10">
    <source>
        <dbReference type="EMBL" id="OLU37953.1"/>
    </source>
</evidence>
<dbReference type="PROSITE" id="PS51194">
    <property type="entry name" value="HELICASE_CTER"/>
    <property type="match status" value="1"/>
</dbReference>
<evidence type="ECO:0000256" key="1">
    <source>
        <dbReference type="ARBA" id="ARBA00022741"/>
    </source>
</evidence>
<dbReference type="InterPro" id="IPR012340">
    <property type="entry name" value="NA-bd_OB-fold"/>
</dbReference>
<feature type="domain" description="Helicase C-terminal" evidence="9">
    <location>
        <begin position="438"/>
        <end position="594"/>
    </location>
</feature>
<keyword evidence="3" id="KW-0378">Hydrolase</keyword>
<dbReference type="PROSITE" id="PS51192">
    <property type="entry name" value="HELICASE_ATP_BIND_1"/>
    <property type="match status" value="1"/>
</dbReference>
<dbReference type="Gene3D" id="3.40.50.300">
    <property type="entry name" value="P-loop containing nucleotide triphosphate hydrolases"/>
    <property type="match status" value="2"/>
</dbReference>
<gene>
    <name evidence="10" type="ORF">BO222_09310</name>
</gene>
<dbReference type="InterPro" id="IPR014001">
    <property type="entry name" value="Helicase_ATP-bd"/>
</dbReference>
<dbReference type="SUPFAM" id="SSF50249">
    <property type="entry name" value="Nucleic acid-binding proteins"/>
    <property type="match status" value="1"/>
</dbReference>
<dbReference type="InterPro" id="IPR045562">
    <property type="entry name" value="RecG_dom3_C"/>
</dbReference>
<dbReference type="EMBL" id="MPJW01000185">
    <property type="protein sequence ID" value="OLU37953.1"/>
    <property type="molecule type" value="Genomic_DNA"/>
</dbReference>
<evidence type="ECO:0000256" key="5">
    <source>
        <dbReference type="ARBA" id="ARBA00022840"/>
    </source>
</evidence>
<dbReference type="InterPro" id="IPR011545">
    <property type="entry name" value="DEAD/DEAH_box_helicase_dom"/>
</dbReference>
<sequence length="658" mass="74712">MKLEILKLTDRRMKILEKMKIQSVEELLHTYPFRYESVVSVPYEQWNPQDSVAFEGVISSMPSVIQLRNKQSMTRFKVISWNEEITVTLFNRPWPGQFPFGKQITIFGIYQGKNQVTASSYNFIPINQQQGLRPVYSLVKMAKQSDLKAMMKKALKYVKHDPDLVPERFRKKYRLLCHEQALLWIHEPPDDQKLHQAIRTLKYEEFLCFQSVLQATQNSVVAGESKIFDQSLLEEKISALPYELTADQRKALDDILRDLRSDTQMYRMVQGDVGCGKTAVAALSIEAARLSGVQSAFLAPTEILAAQHLENLKKLDIPARLYAASLKKKEKREILDQLKNGEIQVVVGTHALFQESVEFDHLGLVIVDEQQRFGVRQRRALIEKGVKADFLMMSATPIPRTYAHFLFGDIQLSSIRTLPPGRQPVKTKFVRGASMGPILKEVLEGIKEGRQLYVVCPAIEDNPETDIHSVEKIYAGMVQTFQDRIRIGLLHGQMKQAEKEQVMKEFESGQLNVLVSTTVIEVGIDVPNATMMVIYDANHFGLSTLHQLRGRAARGKVQGLCWLLADTKDAMAIEKMKMMEQLLDGFSISDYDLKLRGPGDLLGTRQSGLPAFILGDFDKDPAIMECALSDAREILARQIDQPMLNYVRKASDDSVYLD</sequence>
<organism evidence="10 11">
    <name type="scientific">Ileibacterium valens</name>
    <dbReference type="NCBI Taxonomy" id="1862668"/>
    <lineage>
        <taxon>Bacteria</taxon>
        <taxon>Bacillati</taxon>
        <taxon>Bacillota</taxon>
        <taxon>Erysipelotrichia</taxon>
        <taxon>Erysipelotrichales</taxon>
        <taxon>Erysipelotrichaceae</taxon>
        <taxon>Ileibacterium</taxon>
    </lineage>
</organism>
<dbReference type="OrthoDB" id="9804325at2"/>
<dbReference type="GO" id="GO:0016787">
    <property type="term" value="F:hydrolase activity"/>
    <property type="evidence" value="ECO:0007669"/>
    <property type="project" value="UniProtKB-KW"/>
</dbReference>
<keyword evidence="7" id="KW-0234">DNA repair</keyword>
<evidence type="ECO:0000256" key="2">
    <source>
        <dbReference type="ARBA" id="ARBA00022763"/>
    </source>
</evidence>
<evidence type="ECO:0000256" key="7">
    <source>
        <dbReference type="ARBA" id="ARBA00023204"/>
    </source>
</evidence>
<evidence type="ECO:0000259" key="8">
    <source>
        <dbReference type="PROSITE" id="PS51192"/>
    </source>
</evidence>
<proteinExistence type="predicted"/>
<accession>A0A1U7NEF5</accession>
<dbReference type="PANTHER" id="PTHR47964">
    <property type="entry name" value="ATP-DEPENDENT DNA HELICASE HOMOLOG RECG, CHLOROPLASTIC"/>
    <property type="match status" value="1"/>
</dbReference>
<evidence type="ECO:0000256" key="3">
    <source>
        <dbReference type="ARBA" id="ARBA00022801"/>
    </source>
</evidence>
<dbReference type="GO" id="GO:0005524">
    <property type="term" value="F:ATP binding"/>
    <property type="evidence" value="ECO:0007669"/>
    <property type="project" value="UniProtKB-KW"/>
</dbReference>
<protein>
    <submittedName>
        <fullName evidence="10">Uncharacterized protein</fullName>
    </submittedName>
</protein>
<dbReference type="InterPro" id="IPR047112">
    <property type="entry name" value="RecG/Mfd"/>
</dbReference>
<feature type="domain" description="Helicase ATP-binding" evidence="8">
    <location>
        <begin position="258"/>
        <end position="415"/>
    </location>
</feature>
<dbReference type="GO" id="GO:0003678">
    <property type="term" value="F:DNA helicase activity"/>
    <property type="evidence" value="ECO:0007669"/>
    <property type="project" value="TreeGrafter"/>
</dbReference>
<dbReference type="AlphaFoldDB" id="A0A1U7NEF5"/>
<dbReference type="RefSeq" id="WP_075820470.1">
    <property type="nucleotide sequence ID" value="NZ_CAJUTZ010000006.1"/>
</dbReference>
<evidence type="ECO:0000313" key="11">
    <source>
        <dbReference type="Proteomes" id="UP000186341"/>
    </source>
</evidence>
<evidence type="ECO:0000259" key="9">
    <source>
        <dbReference type="PROSITE" id="PS51194"/>
    </source>
</evidence>
<dbReference type="GO" id="GO:0006281">
    <property type="term" value="P:DNA repair"/>
    <property type="evidence" value="ECO:0007669"/>
    <property type="project" value="UniProtKB-KW"/>
</dbReference>
<dbReference type="GeneID" id="82203361"/>
<dbReference type="InterPro" id="IPR027417">
    <property type="entry name" value="P-loop_NTPase"/>
</dbReference>
<dbReference type="GO" id="GO:0003677">
    <property type="term" value="F:DNA binding"/>
    <property type="evidence" value="ECO:0007669"/>
    <property type="project" value="UniProtKB-KW"/>
</dbReference>
<comment type="caution">
    <text evidence="10">The sequence shown here is derived from an EMBL/GenBank/DDBJ whole genome shotgun (WGS) entry which is preliminary data.</text>
</comment>
<dbReference type="PANTHER" id="PTHR47964:SF1">
    <property type="entry name" value="ATP-DEPENDENT DNA HELICASE HOMOLOG RECG, CHLOROPLASTIC"/>
    <property type="match status" value="1"/>
</dbReference>
<name>A0A1U7NEF5_9FIRM</name>
<dbReference type="Pfam" id="PF00270">
    <property type="entry name" value="DEAD"/>
    <property type="match status" value="1"/>
</dbReference>
<keyword evidence="6" id="KW-0238">DNA-binding</keyword>